<keyword evidence="5" id="KW-0966">Cell projection</keyword>
<dbReference type="GO" id="GO:0003341">
    <property type="term" value="P:cilium movement"/>
    <property type="evidence" value="ECO:0007669"/>
    <property type="project" value="TreeGrafter"/>
</dbReference>
<evidence type="ECO:0000256" key="5">
    <source>
        <dbReference type="ARBA" id="ARBA00023273"/>
    </source>
</evidence>
<proteinExistence type="predicted"/>
<dbReference type="InterPro" id="IPR013783">
    <property type="entry name" value="Ig-like_fold"/>
</dbReference>
<keyword evidence="4" id="KW-0969">Cilium</keyword>
<dbReference type="EMBL" id="NDHI03003408">
    <property type="protein sequence ID" value="PNJ61732.1"/>
    <property type="molecule type" value="Genomic_DNA"/>
</dbReference>
<comment type="subcellular location">
    <subcellularLocation>
        <location evidence="1">Cell projection</location>
        <location evidence="1">Cilium</location>
    </subcellularLocation>
    <subcellularLocation>
        <location evidence="2">Cytoplasm</location>
    </subcellularLocation>
</comment>
<dbReference type="GO" id="GO:1904158">
    <property type="term" value="P:axonemal central apparatus assembly"/>
    <property type="evidence" value="ECO:0007669"/>
    <property type="project" value="TreeGrafter"/>
</dbReference>
<evidence type="ECO:0000259" key="7">
    <source>
        <dbReference type="Pfam" id="PF22544"/>
    </source>
</evidence>
<feature type="region of interest" description="Disordered" evidence="6">
    <location>
        <begin position="574"/>
        <end position="603"/>
    </location>
</feature>
<gene>
    <name evidence="8" type="ORF">CR201_G0015320</name>
</gene>
<dbReference type="InterPro" id="IPR033305">
    <property type="entry name" value="Hydin-like"/>
</dbReference>
<evidence type="ECO:0000256" key="2">
    <source>
        <dbReference type="ARBA" id="ARBA00004496"/>
    </source>
</evidence>
<dbReference type="AlphaFoldDB" id="A0A2J8VW21"/>
<evidence type="ECO:0000256" key="6">
    <source>
        <dbReference type="SAM" id="MobiDB-lite"/>
    </source>
</evidence>
<dbReference type="Gene3D" id="2.60.40.10">
    <property type="entry name" value="Immunoglobulins"/>
    <property type="match status" value="5"/>
</dbReference>
<feature type="compositionally biased region" description="Basic residues" evidence="6">
    <location>
        <begin position="574"/>
        <end position="587"/>
    </location>
</feature>
<dbReference type="Pfam" id="PF14874">
    <property type="entry name" value="PapD-like"/>
    <property type="match status" value="2"/>
</dbReference>
<feature type="domain" description="HYDIN/VesB/CFA65-like Ig-like" evidence="7">
    <location>
        <begin position="77"/>
        <end position="177"/>
    </location>
</feature>
<dbReference type="InterPro" id="IPR053879">
    <property type="entry name" value="HYDIN_VesB_CFA65-like_Ig"/>
</dbReference>
<evidence type="ECO:0000256" key="1">
    <source>
        <dbReference type="ARBA" id="ARBA00004138"/>
    </source>
</evidence>
<dbReference type="PANTHER" id="PTHR23053:SF0">
    <property type="entry name" value="HYDROCEPHALUS-INDUCING PROTEIN HOMOLOG"/>
    <property type="match status" value="1"/>
</dbReference>
<comment type="caution">
    <text evidence="8">The sequence shown here is derived from an EMBL/GenBank/DDBJ whole genome shotgun (WGS) entry which is preliminary data.</text>
</comment>
<dbReference type="PANTHER" id="PTHR23053">
    <property type="entry name" value="DLEC1 DELETED IN LUNG AND ESOPHAGEAL CANCER 1"/>
    <property type="match status" value="1"/>
</dbReference>
<dbReference type="Pfam" id="PF22544">
    <property type="entry name" value="HYDIN_VesB_CFA65-like_Ig"/>
    <property type="match status" value="1"/>
</dbReference>
<evidence type="ECO:0000313" key="8">
    <source>
        <dbReference type="EMBL" id="PNJ61732.1"/>
    </source>
</evidence>
<name>A0A2J8VW21_PONAB</name>
<reference evidence="8" key="1">
    <citation type="submission" date="2017-12" db="EMBL/GenBank/DDBJ databases">
        <title>High-resolution comparative analysis of great ape genomes.</title>
        <authorList>
            <person name="Pollen A."/>
            <person name="Hastie A."/>
            <person name="Hormozdiari F."/>
            <person name="Dougherty M."/>
            <person name="Liu R."/>
            <person name="Chaisson M."/>
            <person name="Hoppe E."/>
            <person name="Hill C."/>
            <person name="Pang A."/>
            <person name="Hillier L."/>
            <person name="Baker C."/>
            <person name="Armstrong J."/>
            <person name="Shendure J."/>
            <person name="Paten B."/>
            <person name="Wilson R."/>
            <person name="Chao H."/>
            <person name="Schneider V."/>
            <person name="Ventura M."/>
            <person name="Kronenberg Z."/>
            <person name="Murali S."/>
            <person name="Gordon D."/>
            <person name="Cantsilieris S."/>
            <person name="Munson K."/>
            <person name="Nelson B."/>
            <person name="Raja A."/>
            <person name="Underwood J."/>
            <person name="Diekhans M."/>
            <person name="Fiddes I."/>
            <person name="Haussler D."/>
            <person name="Eichler E."/>
        </authorList>
    </citation>
    <scope>NUCLEOTIDE SEQUENCE [LARGE SCALE GENOMIC DNA]</scope>
    <source>
        <strain evidence="8">Susie</strain>
    </source>
</reference>
<organism evidence="8">
    <name type="scientific">Pongo abelii</name>
    <name type="common">Sumatran orangutan</name>
    <name type="synonym">Pongo pygmaeus abelii</name>
    <dbReference type="NCBI Taxonomy" id="9601"/>
    <lineage>
        <taxon>Eukaryota</taxon>
        <taxon>Metazoa</taxon>
        <taxon>Chordata</taxon>
        <taxon>Craniata</taxon>
        <taxon>Vertebrata</taxon>
        <taxon>Euteleostomi</taxon>
        <taxon>Mammalia</taxon>
        <taxon>Eutheria</taxon>
        <taxon>Euarchontoglires</taxon>
        <taxon>Primates</taxon>
        <taxon>Haplorrhini</taxon>
        <taxon>Catarrhini</taxon>
        <taxon>Hominidae</taxon>
        <taxon>Pongo</taxon>
    </lineage>
</organism>
<dbReference type="GO" id="GO:0005930">
    <property type="term" value="C:axoneme"/>
    <property type="evidence" value="ECO:0007669"/>
    <property type="project" value="TreeGrafter"/>
</dbReference>
<keyword evidence="3" id="KW-0963">Cytoplasm</keyword>
<feature type="non-terminal residue" evidence="8">
    <location>
        <position position="1"/>
    </location>
</feature>
<accession>A0A2J8VW21</accession>
<sequence length="833" mass="93110">RTFANQRRLVQGDSMLFFNNVFTVEPLEGDVWPNSSAEITVYFNPLEAKLYQQTIYCDISGREIRLPLRIKGEGMGPKIHFNFELLDIGKVFTGSAHCYEAILYNKGSIDALFNMTLPTSALGACFVFSPKEGIIEPSGVQAIQISFSSTILGNFEEEFLVNVNGSPEPVKLTIRGCVIGPTFHFNVPALHFGDVSFGFPHTLICSLNNTSLIPMTFKLRVPGDGLGRKSISYCEQHADYKRPSGTKEEISSMKPKEFTITPDCGTIRPQGFAAIRVTLCSNTVQKYELALVVDVEGIGEEVLVLLITARCVVPALHLVNTEVDFGHCFLKYPYEKTLQLANQDDLPGFYEVQPQVCEEVPTVLFSSPTPSGVIPPSSTIHIPLVLETQVTGEHRSTVYISIFGSQDPPLVCHLKSTGEGPVIYVHPNQVDFGTIYVLKDSSRILNLCNQSFIPAFFRAHMAHKKSLWTIEPNEGMVPPETDVQLALTANLNDILTFKDCVILDIENSSTYRIPVQASGIGSTIVSDKPFAPELNLGAHFSLDTHYYHFKLINKGRRIQQLFWMNDSFRPQAKLSKKGQVKKGHVHVRPQPSGSQEPRNPQSPVFHLHPASMELYPGQAIDVILEGYSATPRKPNSILKPDYQPLAIKNISTLPVNLLLSTSGPFFICETDKSLLPATPEPIKLEIDEEKNLLIKFDPSYRNDLNNWVAEEILAIKYVEHPQIDRLDLRGEVHYPNLSFETMELDFGCILNDTELIRYVTITNCSPLVVKFRWFFLVNDEENQIRFVTLPKKPYSAPLSQMESIPATSETASPPAILVTVESPEMDLNDFVKK</sequence>
<evidence type="ECO:0000256" key="4">
    <source>
        <dbReference type="ARBA" id="ARBA00023069"/>
    </source>
</evidence>
<feature type="compositionally biased region" description="Polar residues" evidence="6">
    <location>
        <begin position="591"/>
        <end position="602"/>
    </location>
</feature>
<evidence type="ECO:0000256" key="3">
    <source>
        <dbReference type="ARBA" id="ARBA00022490"/>
    </source>
</evidence>
<protein>
    <submittedName>
        <fullName evidence="8">HYDIN isoform 13</fullName>
    </submittedName>
</protein>